<proteinExistence type="predicted"/>
<reference evidence="1 2" key="1">
    <citation type="journal article" date="2022" name="Plant J.">
        <title>Chromosome-level genome of Camellia lanceoleosa provides a valuable resource for understanding genome evolution and self-incompatibility.</title>
        <authorList>
            <person name="Gong W."/>
            <person name="Xiao S."/>
            <person name="Wang L."/>
            <person name="Liao Z."/>
            <person name="Chang Y."/>
            <person name="Mo W."/>
            <person name="Hu G."/>
            <person name="Li W."/>
            <person name="Zhao G."/>
            <person name="Zhu H."/>
            <person name="Hu X."/>
            <person name="Ji K."/>
            <person name="Xiang X."/>
            <person name="Song Q."/>
            <person name="Yuan D."/>
            <person name="Jin S."/>
            <person name="Zhang L."/>
        </authorList>
    </citation>
    <scope>NUCLEOTIDE SEQUENCE [LARGE SCALE GENOMIC DNA]</scope>
    <source>
        <strain evidence="1">SQ_2022a</strain>
    </source>
</reference>
<name>A0ACC0HRH6_9ERIC</name>
<organism evidence="1 2">
    <name type="scientific">Camellia lanceoleosa</name>
    <dbReference type="NCBI Taxonomy" id="1840588"/>
    <lineage>
        <taxon>Eukaryota</taxon>
        <taxon>Viridiplantae</taxon>
        <taxon>Streptophyta</taxon>
        <taxon>Embryophyta</taxon>
        <taxon>Tracheophyta</taxon>
        <taxon>Spermatophyta</taxon>
        <taxon>Magnoliopsida</taxon>
        <taxon>eudicotyledons</taxon>
        <taxon>Gunneridae</taxon>
        <taxon>Pentapetalae</taxon>
        <taxon>asterids</taxon>
        <taxon>Ericales</taxon>
        <taxon>Theaceae</taxon>
        <taxon>Camellia</taxon>
    </lineage>
</organism>
<accession>A0ACC0HRH6</accession>
<evidence type="ECO:0000313" key="2">
    <source>
        <dbReference type="Proteomes" id="UP001060215"/>
    </source>
</evidence>
<evidence type="ECO:0000313" key="1">
    <source>
        <dbReference type="EMBL" id="KAI8015324.1"/>
    </source>
</evidence>
<dbReference type="EMBL" id="CM045761">
    <property type="protein sequence ID" value="KAI8015324.1"/>
    <property type="molecule type" value="Genomic_DNA"/>
</dbReference>
<keyword evidence="1" id="KW-0418">Kinase</keyword>
<gene>
    <name evidence="1" type="ORF">LOK49_LG05G00337</name>
</gene>
<sequence length="1262" mass="136934">MKPNRKLKKSHSSSFSSSKLKLKEVIGLTTKNANGLASNVSGSRCVYVAGCVVVVYNVESGSQSHLVVSNRMPKPLSCVAMSKDGGFVAAGESGHQAAVLVWDCVSLAFLSELKSHQHGVACSAFSPDGKHLVSVGFPHDGYICLWDSRSGMLVTKLKACSSCSSVESVCFSSDAKFIVTAGKKHLKFWTVGSSARPRANAGAKSLAMHGKAINLGYQKGCSFVAVTSPVLTNSSLVNRDQAGGILPIYALTDAGVLYLLHSGLSIRNSVDLKVKKAFALSTSNKLIACACNNGVVKLFTIESLEYSGSLHHTEMKRCKKEDDMDCLGKWSSMETTVFIWDIQDIDKATRFCVLVSHSACIWDIKNLPCEKMHDPCLACVARGCSGGVSFATCSADGTIRFWDLALQPVSSIDDLTLATNHNFLLTETVKATCLVSAGVFERDSVELGISVPGFRSLAISSDGKHLAAGDCQGNLHVYNLFTSDYICVQDAHDAEILSLSFSLSSKKDVFSEEILGSYYFLASGGRDRMIHLYDVKRNFDIIGSVDDHSAAVTSVKLISDGCKILSCSADRSLILRDVAVTDTDCKISRCNHQMASFGAVYDMAVNPTMDVAVTVGEDKKINILNIATGKLIRSFKQEGESGDLVKVIMDPSCSFLVCSYSNRAICMYDFFTGEIVARAEGHGEVITGIIFLPDCEHIVSVAGDGCIFVWEVPAPLSSKILQKIKQNSRPSSPSSIVQPASLSHLKFYEEDDHPFKINPEQWTLPESSNPVRLFCQGGGLRETSAFKFSISRLPKWARAKVNSPRIMPIDLDDTSSQVGSHGDSNVQTPSKHDLEGSEPFLGSMSRHSSDTDTSQGSQMPQETHRRSFALDRRWLTIHTVCLDSLNSPGVWDMKDMKMMVTIPTKDPALEMTSDIEVIKVSSRDPSVNNSPVEPSFGLRNHVDGEGASLTKHARQNGSVSASHSSNELETSSASACQEVSVSEVSEQFQSETTESGLQALMEVNAACMKSQAEDLLKHNFGGLSRRLKTEERKSSVRKSYSAQFVLRKDLLRGQKKLFDTPIRDLGGESMKEGKEVTSLAMQQDPQILGLEELRSTCEKDVKNMMPKLQSSATIISQSDSANCFATDNSGNLELENIINQLESNFEGCEKQNTIMACKEALLNLETAAENAFLLFSKLGTLTNTGEEASIGSESQLYSEATEMLPSIAKKVQEVTKLVQSTNISSGKTKADVSSFEPLLGTFAESLSQRVVEILKKNCGPLT</sequence>
<keyword evidence="2" id="KW-1185">Reference proteome</keyword>
<dbReference type="Proteomes" id="UP001060215">
    <property type="component" value="Chromosome 4"/>
</dbReference>
<keyword evidence="1" id="KW-0808">Transferase</keyword>
<protein>
    <submittedName>
        <fullName evidence="1">Mitogen-activated protein kinase-binding protein 1</fullName>
    </submittedName>
</protein>
<comment type="caution">
    <text evidence="1">The sequence shown here is derived from an EMBL/GenBank/DDBJ whole genome shotgun (WGS) entry which is preliminary data.</text>
</comment>